<dbReference type="Proteomes" id="UP001610432">
    <property type="component" value="Unassembled WGS sequence"/>
</dbReference>
<dbReference type="EMBL" id="JBFXLQ010000021">
    <property type="protein sequence ID" value="KAL2867085.1"/>
    <property type="molecule type" value="Genomic_DNA"/>
</dbReference>
<feature type="compositionally biased region" description="Polar residues" evidence="1">
    <location>
        <begin position="122"/>
        <end position="143"/>
    </location>
</feature>
<keyword evidence="3" id="KW-1185">Reference proteome</keyword>
<feature type="compositionally biased region" description="Basic and acidic residues" evidence="1">
    <location>
        <begin position="50"/>
        <end position="60"/>
    </location>
</feature>
<evidence type="ECO:0000256" key="1">
    <source>
        <dbReference type="SAM" id="MobiDB-lite"/>
    </source>
</evidence>
<sequence>MTSAPAITALDSEAVGKPHGDLISGGAPQQGTGDDYSSKSAGNSTSTQNAERKPQDEPRPGEQLPAPANGVSDAPALEAKHEQPNVGVKRDLEATATANTADKPSVEQPTEPDAKKQKTSEDNSGAANGRSVPTQNGKSSQASTEKKTSGRPRKTKDTVRKDTPTDGIGSRTRSRTKVVP</sequence>
<feature type="compositionally biased region" description="Polar residues" evidence="1">
    <location>
        <begin position="38"/>
        <end position="49"/>
    </location>
</feature>
<evidence type="ECO:0000313" key="2">
    <source>
        <dbReference type="EMBL" id="KAL2867085.1"/>
    </source>
</evidence>
<feature type="region of interest" description="Disordered" evidence="1">
    <location>
        <begin position="1"/>
        <end position="180"/>
    </location>
</feature>
<name>A0ABR4LRC9_9EURO</name>
<dbReference type="GeneID" id="98148085"/>
<feature type="compositionally biased region" description="Basic and acidic residues" evidence="1">
    <location>
        <begin position="155"/>
        <end position="164"/>
    </location>
</feature>
<comment type="caution">
    <text evidence="2">The sequence shown here is derived from an EMBL/GenBank/DDBJ whole genome shotgun (WGS) entry which is preliminary data.</text>
</comment>
<feature type="compositionally biased region" description="Basic and acidic residues" evidence="1">
    <location>
        <begin position="112"/>
        <end position="121"/>
    </location>
</feature>
<reference evidence="2 3" key="1">
    <citation type="submission" date="2024-07" db="EMBL/GenBank/DDBJ databases">
        <title>Section-level genome sequencing and comparative genomics of Aspergillus sections Usti and Cavernicolus.</title>
        <authorList>
            <consortium name="Lawrence Berkeley National Laboratory"/>
            <person name="Nybo J.L."/>
            <person name="Vesth T.C."/>
            <person name="Theobald S."/>
            <person name="Frisvad J.C."/>
            <person name="Larsen T.O."/>
            <person name="Kjaerboelling I."/>
            <person name="Rothschild-Mancinelli K."/>
            <person name="Lyhne E.K."/>
            <person name="Kogle M.E."/>
            <person name="Barry K."/>
            <person name="Clum A."/>
            <person name="Na H."/>
            <person name="Ledsgaard L."/>
            <person name="Lin J."/>
            <person name="Lipzen A."/>
            <person name="Kuo A."/>
            <person name="Riley R."/>
            <person name="Mondo S."/>
            <person name="Labutti K."/>
            <person name="Haridas S."/>
            <person name="Pangalinan J."/>
            <person name="Salamov A.A."/>
            <person name="Simmons B.A."/>
            <person name="Magnuson J.K."/>
            <person name="Chen J."/>
            <person name="Drula E."/>
            <person name="Henrissat B."/>
            <person name="Wiebenga A."/>
            <person name="Lubbers R.J."/>
            <person name="Gomes A.C."/>
            <person name="Macurrencykelacurrency M.R."/>
            <person name="Stajich J."/>
            <person name="Grigoriev I.V."/>
            <person name="Mortensen U.H."/>
            <person name="De Vries R.P."/>
            <person name="Baker S.E."/>
            <person name="Andersen M.R."/>
        </authorList>
    </citation>
    <scope>NUCLEOTIDE SEQUENCE [LARGE SCALE GENOMIC DNA]</scope>
    <source>
        <strain evidence="2 3">CBS 449.75</strain>
    </source>
</reference>
<proteinExistence type="predicted"/>
<accession>A0ABR4LRC9</accession>
<dbReference type="RefSeq" id="XP_070886064.1">
    <property type="nucleotide sequence ID" value="XM_071033013.1"/>
</dbReference>
<evidence type="ECO:0000313" key="3">
    <source>
        <dbReference type="Proteomes" id="UP001610432"/>
    </source>
</evidence>
<feature type="compositionally biased region" description="Basic and acidic residues" evidence="1">
    <location>
        <begin position="78"/>
        <end position="93"/>
    </location>
</feature>
<gene>
    <name evidence="2" type="ORF">BJX67DRAFT_381403</name>
</gene>
<protein>
    <submittedName>
        <fullName evidence="2">Uncharacterized protein</fullName>
    </submittedName>
</protein>
<organism evidence="2 3">
    <name type="scientific">Aspergillus lucknowensis</name>
    <dbReference type="NCBI Taxonomy" id="176173"/>
    <lineage>
        <taxon>Eukaryota</taxon>
        <taxon>Fungi</taxon>
        <taxon>Dikarya</taxon>
        <taxon>Ascomycota</taxon>
        <taxon>Pezizomycotina</taxon>
        <taxon>Eurotiomycetes</taxon>
        <taxon>Eurotiomycetidae</taxon>
        <taxon>Eurotiales</taxon>
        <taxon>Aspergillaceae</taxon>
        <taxon>Aspergillus</taxon>
        <taxon>Aspergillus subgen. Nidulantes</taxon>
    </lineage>
</organism>